<proteinExistence type="predicted"/>
<sequence length="335" mass="37441">MTLIITVATPLLIVQAGDRLLTKQLKGKIQQFDEKSNKSLIYEAWNGALAISYCGKAFIRGRPTDEWIAEQLNSKIIIPTDGSDPWSLQMGSTSLHDLLTFDGVIKVLREKTSELPALEFLSHSLTIVVTGWKQKRDRIQNTIIEITRKRNSTTAEKPIGVKRLDRLKTSFFMDLVGSGHRPETESYLNAALRGVSLYKQKALPKSEAEYLTFAGEMREALAMTIKFASTIEKTVGANVHTTTFYQPFYRYPLLAETHFFSDMPHPATIITPTRTIEVHDAAVTGWTLFGAAVSAPSYLVGPTTLQGRFMTLEMNGAPPIDNVKGFFTTIPRRRV</sequence>
<gene>
    <name evidence="1" type="ORF">ABHN08_05730</name>
</gene>
<protein>
    <submittedName>
        <fullName evidence="1">Uncharacterized protein</fullName>
    </submittedName>
</protein>
<evidence type="ECO:0000313" key="1">
    <source>
        <dbReference type="EMBL" id="XBL97466.1"/>
    </source>
</evidence>
<dbReference type="AlphaFoldDB" id="A0AAU7EYY5"/>
<dbReference type="EMBL" id="CP157354">
    <property type="protein sequence ID" value="XBL97466.1"/>
    <property type="molecule type" value="Genomic_DNA"/>
</dbReference>
<reference evidence="1" key="1">
    <citation type="submission" date="2024-05" db="EMBL/GenBank/DDBJ databases">
        <title>Draft genome sequence of Pseudomonas iranensis M7D1.</title>
        <authorList>
            <person name="Miller S.L."/>
            <person name="Nsubuga A."/>
            <person name="Lu N."/>
            <person name="King J."/>
            <person name="Shears P."/>
            <person name="Lawson P.A."/>
        </authorList>
    </citation>
    <scope>NUCLEOTIDE SEQUENCE</scope>
    <source>
        <strain evidence="1">M7D1</strain>
    </source>
</reference>
<organism evidence="1">
    <name type="scientific">Pseudomonas iranensis</name>
    <dbReference type="NCBI Taxonomy" id="2745503"/>
    <lineage>
        <taxon>Bacteria</taxon>
        <taxon>Pseudomonadati</taxon>
        <taxon>Pseudomonadota</taxon>
        <taxon>Gammaproteobacteria</taxon>
        <taxon>Pseudomonadales</taxon>
        <taxon>Pseudomonadaceae</taxon>
        <taxon>Pseudomonas</taxon>
    </lineage>
</organism>
<accession>A0AAU7EYY5</accession>
<name>A0AAU7EYY5_9PSED</name>